<reference evidence="1 2" key="1">
    <citation type="submission" date="2018-02" db="EMBL/GenBank/DDBJ databases">
        <title>Complete genome sequence of Pantoea phage vB_PagS_Vid5.</title>
        <authorList>
            <person name="Truncaite L."/>
            <person name="Simoliunas E."/>
            <person name="Meskys R."/>
        </authorList>
    </citation>
    <scope>NUCLEOTIDE SEQUENCE [LARGE SCALE GENOMIC DNA]</scope>
</reference>
<organism evidence="1 2">
    <name type="scientific">Pantoea phage vB_PagS_Vid5</name>
    <dbReference type="NCBI Taxonomy" id="2099652"/>
    <lineage>
        <taxon>Viruses</taxon>
        <taxon>Duplodnaviria</taxon>
        <taxon>Heunggongvirae</taxon>
        <taxon>Uroviricota</taxon>
        <taxon>Caudoviricetes</taxon>
        <taxon>Vidquintavirus</taxon>
        <taxon>Vidquintavirus Vid5</taxon>
    </lineage>
</organism>
<protein>
    <submittedName>
        <fullName evidence="1">Uncharacterized protein</fullName>
    </submittedName>
</protein>
<evidence type="ECO:0000313" key="2">
    <source>
        <dbReference type="Proteomes" id="UP000241629"/>
    </source>
</evidence>
<evidence type="ECO:0000313" key="1">
    <source>
        <dbReference type="EMBL" id="AVJ51778.1"/>
    </source>
</evidence>
<proteinExistence type="predicted"/>
<gene>
    <name evidence="1" type="ORF">Vid5_gp23</name>
</gene>
<accession>A0A2P1CKS0</accession>
<name>A0A2P1CKS0_9CAUD</name>
<sequence length="326" mass="35307">MAMGFQSFIRGTSFDVLNSMSYNFVVDIPYVSGASSATYNLPGFVIRATIFDLFSTNRGGLTYNVSVSGQTVSWNVSSSCRLLITATPAVGSDIAPNFTFALYDYSAGGRTFKLAPNFTPYTLGQMIDITPAFGQLIQTNIPVGYPMIAFHRSMEGSGYDYVVYTLENINGFWGLRFRNNFGGIPMRACRIYLFSKWLRNIPDWGFFMYQPGTTTLVWHSNCLPLNILDGSAGNDVTSGNPLAVTSKVSSAITVANGPNNPGVFDTYFNCTSAGRNAAGNYACTLTLNFAANIAFQAPTNPGSWASGGFMYMDTSVYDTFGPIALG</sequence>
<dbReference type="Proteomes" id="UP000241629">
    <property type="component" value="Segment"/>
</dbReference>
<dbReference type="EMBL" id="MG948468">
    <property type="protein sequence ID" value="AVJ51778.1"/>
    <property type="molecule type" value="Genomic_DNA"/>
</dbReference>
<keyword evidence="2" id="KW-1185">Reference proteome</keyword>